<sequence length="219" mass="23194">QSTFYLETWQASKGEQPALSLDRVLSTPSRIGGVYTVGSSYNESGGYYDLLVTRYNLGGTIAYQDTFNLPTPGNIIAGAITTNSSLTELFITGTVYNGSANSYDVLTLKYDINGQVDWYSTYNGIGNGYDGGSSLLVDSDTIYVGGAITDTTGLFGALCIKYHDGGTEVWDRTLTPNNRNLAIGTLSKGSPNELMIGVGAEFNNGTHRVGSAVLATSDG</sequence>
<protein>
    <recommendedName>
        <fullName evidence="3">PKD domain-containing protein</fullName>
    </recommendedName>
</protein>
<name>A0A098RXT8_9BACT</name>
<dbReference type="RefSeq" id="WP_044230455.1">
    <property type="nucleotide sequence ID" value="NZ_JPOS01000161.1"/>
</dbReference>
<evidence type="ECO:0000313" key="1">
    <source>
        <dbReference type="EMBL" id="KGE84760.1"/>
    </source>
</evidence>
<evidence type="ECO:0000313" key="2">
    <source>
        <dbReference type="Proteomes" id="UP000029736"/>
    </source>
</evidence>
<organism evidence="1 2">
    <name type="scientific">Phaeodactylibacter xiamenensis</name>
    <dbReference type="NCBI Taxonomy" id="1524460"/>
    <lineage>
        <taxon>Bacteria</taxon>
        <taxon>Pseudomonadati</taxon>
        <taxon>Bacteroidota</taxon>
        <taxon>Saprospiria</taxon>
        <taxon>Saprospirales</taxon>
        <taxon>Haliscomenobacteraceae</taxon>
        <taxon>Phaeodactylibacter</taxon>
    </lineage>
</organism>
<evidence type="ECO:0008006" key="3">
    <source>
        <dbReference type="Google" id="ProtNLM"/>
    </source>
</evidence>
<dbReference type="OrthoDB" id="9811934at2"/>
<dbReference type="AlphaFoldDB" id="A0A098RXT8"/>
<accession>A0A098RXT8</accession>
<feature type="non-terminal residue" evidence="1">
    <location>
        <position position="1"/>
    </location>
</feature>
<feature type="non-terminal residue" evidence="1">
    <location>
        <position position="219"/>
    </location>
</feature>
<gene>
    <name evidence="1" type="ORF">IX84_32150</name>
</gene>
<dbReference type="EMBL" id="JPOS01000161">
    <property type="protein sequence ID" value="KGE84760.1"/>
    <property type="molecule type" value="Genomic_DNA"/>
</dbReference>
<comment type="caution">
    <text evidence="1">The sequence shown here is derived from an EMBL/GenBank/DDBJ whole genome shotgun (WGS) entry which is preliminary data.</text>
</comment>
<proteinExistence type="predicted"/>
<keyword evidence="2" id="KW-1185">Reference proteome</keyword>
<dbReference type="Proteomes" id="UP000029736">
    <property type="component" value="Unassembled WGS sequence"/>
</dbReference>
<reference evidence="1 2" key="1">
    <citation type="journal article" date="2014" name="Int. J. Syst. Evol. Microbiol.">
        <title>Phaeodactylibacter xiamenensis gen. nov., sp. nov., a member of the family Saprospiraceae isolated from the marine alga Phaeodactylum tricornutum.</title>
        <authorList>
            <person name="Chen Z.Jr."/>
            <person name="Lei X."/>
            <person name="Lai Q."/>
            <person name="Li Y."/>
            <person name="Zhang B."/>
            <person name="Zhang J."/>
            <person name="Zhang H."/>
            <person name="Yang L."/>
            <person name="Zheng W."/>
            <person name="Tian Y."/>
            <person name="Yu Z."/>
            <person name="Xu H.Jr."/>
            <person name="Zheng T."/>
        </authorList>
    </citation>
    <scope>NUCLEOTIDE SEQUENCE [LARGE SCALE GENOMIC DNA]</scope>
    <source>
        <strain evidence="1 2">KD52</strain>
    </source>
</reference>